<evidence type="ECO:0000313" key="1">
    <source>
        <dbReference type="EMBL" id="DAF48899.1"/>
    </source>
</evidence>
<proteinExistence type="predicted"/>
<dbReference type="EMBL" id="BK032577">
    <property type="protein sequence ID" value="DAF48899.1"/>
    <property type="molecule type" value="Genomic_DNA"/>
</dbReference>
<protein>
    <submittedName>
        <fullName evidence="1">Flagellar assembly protein H</fullName>
    </submittedName>
</protein>
<keyword evidence="1" id="KW-0966">Cell projection</keyword>
<sequence>MRDIDELVKTIEKLIKDHGVSVSESDKERLEQMLEDFEQTGYDEGYNVGYDDGYSTGYDSGYDFGTMSAD</sequence>
<keyword evidence="1" id="KW-0282">Flagellum</keyword>
<accession>A0A8S5SDN1</accession>
<keyword evidence="1" id="KW-0969">Cilium</keyword>
<reference evidence="1" key="1">
    <citation type="journal article" date="2021" name="Proc. Natl. Acad. Sci. U.S.A.">
        <title>A Catalog of Tens of Thousands of Viruses from Human Metagenomes Reveals Hidden Associations with Chronic Diseases.</title>
        <authorList>
            <person name="Tisza M.J."/>
            <person name="Buck C.B."/>
        </authorList>
    </citation>
    <scope>NUCLEOTIDE SEQUENCE</scope>
    <source>
        <strain evidence="1">Ctnpt50</strain>
    </source>
</reference>
<name>A0A8S5SDN1_9CAUD</name>
<organism evidence="1">
    <name type="scientific">Siphoviridae sp. ctnpt50</name>
    <dbReference type="NCBI Taxonomy" id="2827941"/>
    <lineage>
        <taxon>Viruses</taxon>
        <taxon>Duplodnaviria</taxon>
        <taxon>Heunggongvirae</taxon>
        <taxon>Uroviricota</taxon>
        <taxon>Caudoviricetes</taxon>
    </lineage>
</organism>